<dbReference type="InterPro" id="IPR052061">
    <property type="entry name" value="PTE-AB_protein"/>
</dbReference>
<dbReference type="AlphaFoldDB" id="A0A9P8NXS5"/>
<dbReference type="EMBL" id="JAEUBE010000414">
    <property type="protein sequence ID" value="KAH3661858.1"/>
    <property type="molecule type" value="Genomic_DNA"/>
</dbReference>
<comment type="caution">
    <text evidence="1">The sequence shown here is derived from an EMBL/GenBank/DDBJ whole genome shotgun (WGS) entry which is preliminary data.</text>
</comment>
<dbReference type="PANTHER" id="PTHR47260:SF1">
    <property type="entry name" value="UPF0644 PROTEIN PB2B4.06"/>
    <property type="match status" value="1"/>
</dbReference>
<reference evidence="1" key="1">
    <citation type="journal article" date="2021" name="Open Biol.">
        <title>Shared evolutionary footprints suggest mitochondrial oxidative damage underlies multiple complex I losses in fungi.</title>
        <authorList>
            <person name="Schikora-Tamarit M.A."/>
            <person name="Marcet-Houben M."/>
            <person name="Nosek J."/>
            <person name="Gabaldon T."/>
        </authorList>
    </citation>
    <scope>NUCLEOTIDE SEQUENCE</scope>
    <source>
        <strain evidence="1">CBS6075</strain>
    </source>
</reference>
<accession>A0A9P8NXS5</accession>
<organism evidence="1 2">
    <name type="scientific">Ogataea philodendri</name>
    <dbReference type="NCBI Taxonomy" id="1378263"/>
    <lineage>
        <taxon>Eukaryota</taxon>
        <taxon>Fungi</taxon>
        <taxon>Dikarya</taxon>
        <taxon>Ascomycota</taxon>
        <taxon>Saccharomycotina</taxon>
        <taxon>Pichiomycetes</taxon>
        <taxon>Pichiales</taxon>
        <taxon>Pichiaceae</taxon>
        <taxon>Ogataea</taxon>
    </lineage>
</organism>
<gene>
    <name evidence="1" type="ORF">OGAPHI_006037</name>
</gene>
<dbReference type="SUPFAM" id="SSF54637">
    <property type="entry name" value="Thioesterase/thiol ester dehydrase-isomerase"/>
    <property type="match status" value="1"/>
</dbReference>
<reference evidence="1" key="2">
    <citation type="submission" date="2021-01" db="EMBL/GenBank/DDBJ databases">
        <authorList>
            <person name="Schikora-Tamarit M.A."/>
        </authorList>
    </citation>
    <scope>NUCLEOTIDE SEQUENCE</scope>
    <source>
        <strain evidence="1">CBS6075</strain>
    </source>
</reference>
<evidence type="ECO:0000313" key="2">
    <source>
        <dbReference type="Proteomes" id="UP000769157"/>
    </source>
</evidence>
<protein>
    <recommendedName>
        <fullName evidence="3">Thioesterase domain-containing protein</fullName>
    </recommendedName>
</protein>
<proteinExistence type="predicted"/>
<evidence type="ECO:0008006" key="3">
    <source>
        <dbReference type="Google" id="ProtNLM"/>
    </source>
</evidence>
<sequence>MFRLRPIHPIGAKFVRTYARSTARPRGVTKWFALGAFGVGLGLSYQYSAQEIVDRLTTSPLPKTPLETERYTAKLESQLQRLPVVRKYSNDPDYQVSRSWNQLDTVKNGIHSTLNTPGSVAITPITFYNKKNGESISVIHLGKKLCGYPFLVHGGIISLIIDETLKRHCMLQNGLTKPENIHTENLTLNYKFPTVVDNFVMIKSKTAHTDDGSIEARAIMQRAKCGRTLVKANAKFRPERKWFWIW</sequence>
<dbReference type="PANTHER" id="PTHR47260">
    <property type="entry name" value="UPF0644 PROTEIN PB2B4.06"/>
    <property type="match status" value="1"/>
</dbReference>
<dbReference type="Proteomes" id="UP000769157">
    <property type="component" value="Unassembled WGS sequence"/>
</dbReference>
<keyword evidence="2" id="KW-1185">Reference proteome</keyword>
<name>A0A9P8NXS5_9ASCO</name>
<dbReference type="OrthoDB" id="506431at2759"/>
<dbReference type="Gene3D" id="3.10.129.10">
    <property type="entry name" value="Hotdog Thioesterase"/>
    <property type="match status" value="1"/>
</dbReference>
<dbReference type="GeneID" id="70238001"/>
<dbReference type="InterPro" id="IPR029069">
    <property type="entry name" value="HotDog_dom_sf"/>
</dbReference>
<dbReference type="RefSeq" id="XP_046058962.1">
    <property type="nucleotide sequence ID" value="XM_046207283.1"/>
</dbReference>
<evidence type="ECO:0000313" key="1">
    <source>
        <dbReference type="EMBL" id="KAH3661858.1"/>
    </source>
</evidence>